<dbReference type="GO" id="GO:0016787">
    <property type="term" value="F:hydrolase activity"/>
    <property type="evidence" value="ECO:0007669"/>
    <property type="project" value="UniProtKB-KW"/>
</dbReference>
<dbReference type="EMBL" id="UGLH01000005">
    <property type="protein sequence ID" value="STT78940.1"/>
    <property type="molecule type" value="Genomic_DNA"/>
</dbReference>
<gene>
    <name evidence="4" type="primary">cbiO_2</name>
    <name evidence="4" type="ORF">NCTC5047_01726</name>
</gene>
<dbReference type="GO" id="GO:0042626">
    <property type="term" value="F:ATPase-coupled transmembrane transporter activity"/>
    <property type="evidence" value="ECO:0007669"/>
    <property type="project" value="TreeGrafter"/>
</dbReference>
<proteinExistence type="predicted"/>
<evidence type="ECO:0000256" key="1">
    <source>
        <dbReference type="ARBA" id="ARBA00022448"/>
    </source>
</evidence>
<name>A0A377WZE1_KLEPN</name>
<dbReference type="Gene3D" id="3.40.50.300">
    <property type="entry name" value="P-loop containing nucleotide triphosphate hydrolases"/>
    <property type="match status" value="1"/>
</dbReference>
<dbReference type="AlphaFoldDB" id="A0A377WZE1"/>
<dbReference type="PANTHER" id="PTHR43553:SF24">
    <property type="entry name" value="ENERGY-COUPLING FACTOR TRANSPORTER ATP-BINDING PROTEIN ECFA1"/>
    <property type="match status" value="1"/>
</dbReference>
<keyword evidence="2" id="KW-0547">Nucleotide-binding</keyword>
<protein>
    <submittedName>
        <fullName evidence="4">ATPase component CbiO of energizing module of cobalt ECF transporter</fullName>
        <ecNumber evidence="4">3.6.3.-</ecNumber>
    </submittedName>
</protein>
<dbReference type="Proteomes" id="UP000254340">
    <property type="component" value="Unassembled WGS sequence"/>
</dbReference>
<evidence type="ECO:0000256" key="2">
    <source>
        <dbReference type="ARBA" id="ARBA00022741"/>
    </source>
</evidence>
<evidence type="ECO:0000313" key="5">
    <source>
        <dbReference type="Proteomes" id="UP000254340"/>
    </source>
</evidence>
<dbReference type="EC" id="3.6.3.-" evidence="4"/>
<dbReference type="InterPro" id="IPR050095">
    <property type="entry name" value="ECF_ABC_transporter_ATP-bd"/>
</dbReference>
<dbReference type="PANTHER" id="PTHR43553">
    <property type="entry name" value="HEAVY METAL TRANSPORTER"/>
    <property type="match status" value="1"/>
</dbReference>
<accession>A0A377WZE1</accession>
<keyword evidence="4" id="KW-0378">Hydrolase</keyword>
<dbReference type="GO" id="GO:0043190">
    <property type="term" value="C:ATP-binding cassette (ABC) transporter complex"/>
    <property type="evidence" value="ECO:0007669"/>
    <property type="project" value="TreeGrafter"/>
</dbReference>
<keyword evidence="1" id="KW-0813">Transport</keyword>
<organism evidence="4 5">
    <name type="scientific">Klebsiella pneumoniae</name>
    <dbReference type="NCBI Taxonomy" id="573"/>
    <lineage>
        <taxon>Bacteria</taxon>
        <taxon>Pseudomonadati</taxon>
        <taxon>Pseudomonadota</taxon>
        <taxon>Gammaproteobacteria</taxon>
        <taxon>Enterobacterales</taxon>
        <taxon>Enterobacteriaceae</taxon>
        <taxon>Klebsiella/Raoultella group</taxon>
        <taxon>Klebsiella</taxon>
        <taxon>Klebsiella pneumoniae complex</taxon>
    </lineage>
</organism>
<sequence>MAIAGALVLQARYLLLDEPTAGLDPRGRAQMIAIIRHIVGQGRRVVISSHDIDLIYEVSDAVYVLRHGEVLAAGDPGEVFACAETMDRAGLTQPWLVKLHSELGLPLCKTEAEFFQRMHNNAIGAIKEAS</sequence>
<reference evidence="4 5" key="1">
    <citation type="submission" date="2018-06" db="EMBL/GenBank/DDBJ databases">
        <authorList>
            <consortium name="Pathogen Informatics"/>
            <person name="Doyle S."/>
        </authorList>
    </citation>
    <scope>NUCLEOTIDE SEQUENCE [LARGE SCALE GENOMIC DNA]</scope>
    <source>
        <strain evidence="4 5">NCTC5047</strain>
    </source>
</reference>
<dbReference type="SUPFAM" id="SSF52540">
    <property type="entry name" value="P-loop containing nucleoside triphosphate hydrolases"/>
    <property type="match status" value="1"/>
</dbReference>
<dbReference type="InterPro" id="IPR027417">
    <property type="entry name" value="P-loop_NTPase"/>
</dbReference>
<dbReference type="GO" id="GO:0005524">
    <property type="term" value="F:ATP binding"/>
    <property type="evidence" value="ECO:0007669"/>
    <property type="project" value="UniProtKB-KW"/>
</dbReference>
<evidence type="ECO:0000256" key="3">
    <source>
        <dbReference type="ARBA" id="ARBA00022840"/>
    </source>
</evidence>
<keyword evidence="3" id="KW-0067">ATP-binding</keyword>
<evidence type="ECO:0000313" key="4">
    <source>
        <dbReference type="EMBL" id="STT78940.1"/>
    </source>
</evidence>